<keyword evidence="4 6" id="KW-0238">DNA-binding</keyword>
<gene>
    <name evidence="8" type="ORF">KDA82_33135</name>
</gene>
<dbReference type="GO" id="GO:0006355">
    <property type="term" value="P:regulation of DNA-templated transcription"/>
    <property type="evidence" value="ECO:0007669"/>
    <property type="project" value="InterPro"/>
</dbReference>
<evidence type="ECO:0000256" key="5">
    <source>
        <dbReference type="ARBA" id="ARBA00023163"/>
    </source>
</evidence>
<reference evidence="8" key="1">
    <citation type="submission" date="2021-04" db="EMBL/GenBank/DDBJ databases">
        <title>Sequencing of actinobacteria type strains.</title>
        <authorList>
            <person name="Nguyen G.-S."/>
            <person name="Wentzel A."/>
        </authorList>
    </citation>
    <scope>NUCLEOTIDE SEQUENCE</scope>
    <source>
        <strain evidence="8">DSM 42095</strain>
    </source>
</reference>
<keyword evidence="2" id="KW-0902">Two-component regulatory system</keyword>
<evidence type="ECO:0000313" key="9">
    <source>
        <dbReference type="Proteomes" id="UP000675554"/>
    </source>
</evidence>
<evidence type="ECO:0000256" key="3">
    <source>
        <dbReference type="ARBA" id="ARBA00023015"/>
    </source>
</evidence>
<dbReference type="PANTHER" id="PTHR35807">
    <property type="entry name" value="TRANSCRIPTIONAL REGULATOR REDD-RELATED"/>
    <property type="match status" value="1"/>
</dbReference>
<feature type="domain" description="OmpR/PhoB-type" evidence="7">
    <location>
        <begin position="1"/>
        <end position="70"/>
    </location>
</feature>
<dbReference type="InterPro" id="IPR036388">
    <property type="entry name" value="WH-like_DNA-bd_sf"/>
</dbReference>
<dbReference type="CDD" id="cd15831">
    <property type="entry name" value="BTAD"/>
    <property type="match status" value="1"/>
</dbReference>
<dbReference type="PANTHER" id="PTHR35807:SF1">
    <property type="entry name" value="TRANSCRIPTIONAL REGULATOR REDD"/>
    <property type="match status" value="1"/>
</dbReference>
<dbReference type="InterPro" id="IPR005158">
    <property type="entry name" value="BTAD"/>
</dbReference>
<evidence type="ECO:0000256" key="6">
    <source>
        <dbReference type="PROSITE-ProRule" id="PRU01091"/>
    </source>
</evidence>
<evidence type="ECO:0000259" key="7">
    <source>
        <dbReference type="PROSITE" id="PS51755"/>
    </source>
</evidence>
<keyword evidence="5" id="KW-0804">Transcription</keyword>
<name>A0A8T4J046_9ACTN</name>
<evidence type="ECO:0000256" key="1">
    <source>
        <dbReference type="ARBA" id="ARBA00005820"/>
    </source>
</evidence>
<accession>A0A8T4J046</accession>
<keyword evidence="9" id="KW-1185">Reference proteome</keyword>
<comment type="similarity">
    <text evidence="1">Belongs to the AfsR/DnrI/RedD regulatory family.</text>
</comment>
<keyword evidence="3" id="KW-0805">Transcription regulation</keyword>
<dbReference type="InterPro" id="IPR011990">
    <property type="entry name" value="TPR-like_helical_dom_sf"/>
</dbReference>
<dbReference type="SUPFAM" id="SSF46894">
    <property type="entry name" value="C-terminal effector domain of the bipartite response regulators"/>
    <property type="match status" value="1"/>
</dbReference>
<comment type="caution">
    <text evidence="8">The sequence shown here is derived from an EMBL/GenBank/DDBJ whole genome shotgun (WGS) entry which is preliminary data.</text>
</comment>
<dbReference type="GO" id="GO:0003677">
    <property type="term" value="F:DNA binding"/>
    <property type="evidence" value="ECO:0007669"/>
    <property type="project" value="UniProtKB-UniRule"/>
</dbReference>
<dbReference type="GO" id="GO:0000160">
    <property type="term" value="P:phosphorelay signal transduction system"/>
    <property type="evidence" value="ECO:0007669"/>
    <property type="project" value="UniProtKB-KW"/>
</dbReference>
<dbReference type="InterPro" id="IPR051677">
    <property type="entry name" value="AfsR-DnrI-RedD_regulator"/>
</dbReference>
<dbReference type="SMART" id="SM01043">
    <property type="entry name" value="BTAD"/>
    <property type="match status" value="1"/>
</dbReference>
<dbReference type="Gene3D" id="1.25.40.10">
    <property type="entry name" value="Tetratricopeptide repeat domain"/>
    <property type="match status" value="1"/>
</dbReference>
<dbReference type="PROSITE" id="PS51755">
    <property type="entry name" value="OMPR_PHOB"/>
    <property type="match status" value="1"/>
</dbReference>
<feature type="DNA-binding region" description="OmpR/PhoB-type" evidence="6">
    <location>
        <begin position="1"/>
        <end position="70"/>
    </location>
</feature>
<dbReference type="Pfam" id="PF03704">
    <property type="entry name" value="BTAD"/>
    <property type="match status" value="1"/>
</dbReference>
<organism evidence="8 9">
    <name type="scientific">Streptomyces daliensis</name>
    <dbReference type="NCBI Taxonomy" id="299421"/>
    <lineage>
        <taxon>Bacteria</taxon>
        <taxon>Bacillati</taxon>
        <taxon>Actinomycetota</taxon>
        <taxon>Actinomycetes</taxon>
        <taxon>Kitasatosporales</taxon>
        <taxon>Streptomycetaceae</taxon>
        <taxon>Streptomyces</taxon>
    </lineage>
</organism>
<protein>
    <submittedName>
        <fullName evidence="8">AfsR/SARP family transcriptional regulator</fullName>
    </submittedName>
</protein>
<evidence type="ECO:0000256" key="4">
    <source>
        <dbReference type="ARBA" id="ARBA00023125"/>
    </source>
</evidence>
<evidence type="ECO:0000313" key="8">
    <source>
        <dbReference type="EMBL" id="MBR7677749.1"/>
    </source>
</evidence>
<dbReference type="Gene3D" id="1.10.10.10">
    <property type="entry name" value="Winged helix-like DNA-binding domain superfamily/Winged helix DNA-binding domain"/>
    <property type="match status" value="1"/>
</dbReference>
<evidence type="ECO:0000256" key="2">
    <source>
        <dbReference type="ARBA" id="ARBA00023012"/>
    </source>
</evidence>
<proteinExistence type="inferred from homology"/>
<dbReference type="InterPro" id="IPR016032">
    <property type="entry name" value="Sig_transdc_resp-reg_C-effctor"/>
</dbReference>
<dbReference type="AlphaFoldDB" id="A0A8T4J046"/>
<dbReference type="Proteomes" id="UP000675554">
    <property type="component" value="Unassembled WGS sequence"/>
</dbReference>
<dbReference type="InterPro" id="IPR001867">
    <property type="entry name" value="OmpR/PhoB-type_DNA-bd"/>
</dbReference>
<dbReference type="SUPFAM" id="SSF48452">
    <property type="entry name" value="TPR-like"/>
    <property type="match status" value="1"/>
</dbReference>
<dbReference type="EMBL" id="JAGSMN010001058">
    <property type="protein sequence ID" value="MBR7677749.1"/>
    <property type="molecule type" value="Genomic_DNA"/>
</dbReference>
<sequence length="237" mass="26621">MRILLALLCLNANRPVPPARIINALWSGNPPRTAATALQVYVSKLRQQISHADAGNTVITTDSSGYTLRTDSCASLDLTVFDFLTRRAQQVARAGQAREAASLLSESLRLWDGAALADVRGTSTMDAYARQLEERRNAVREKRMEIELSLGRHSQLIGELYVLLEEHPMWENLYAYLMIALYRSGRVPECLAVYHALRRQLDEDLGMEPCTRLRELHRAVLAREPWLDHADSPLSAA</sequence>
<dbReference type="Pfam" id="PF00486">
    <property type="entry name" value="Trans_reg_C"/>
    <property type="match status" value="1"/>
</dbReference>
<dbReference type="SMART" id="SM00862">
    <property type="entry name" value="Trans_reg_C"/>
    <property type="match status" value="1"/>
</dbReference>